<name>A0A0J6YKE7_COCIT</name>
<keyword evidence="2" id="KW-0677">Repeat</keyword>
<sequence>MVEPTNQVARRIFCTFKGCYRYFPTERELIKHKKHTPEHDYCARCDEDFEDEESFFIHKLDSNRHIACPICGDEFKSEGGRDAHLRQIHPTDQALECVGCHTKFSRAHALMMHIENDRCPGITKDQYKAQRAQKLATRVALEGKAGDSKGLSRAGRGAAAGSTVESVDGGVEITMDPSEFPPLGKGKAKVESLPHLAVGEGPDAFDDTVSEVSGVARSIKHWPMSFQQKNDSLEDLMAFSDIESTEKAQTEPASSEVGGIEEDWEDRPPELVESEKKMPQHFVIWDTKRYYNSVLGAYICPCDKVFKTGDELSKHLDSGIHDGGVVYCAGCLRPFNSTPALIAHIESVTSRCNIRHSGNLAKVVDEASGGVIETCGHYADGTAKFHAAPKQEIKPMDLDKIAW</sequence>
<evidence type="ECO:0000256" key="4">
    <source>
        <dbReference type="ARBA" id="ARBA00022833"/>
    </source>
</evidence>
<dbReference type="EMBL" id="DS028098">
    <property type="protein sequence ID" value="KMP09106.1"/>
    <property type="molecule type" value="Genomic_DNA"/>
</dbReference>
<keyword evidence="4" id="KW-0862">Zinc</keyword>
<evidence type="ECO:0000256" key="1">
    <source>
        <dbReference type="ARBA" id="ARBA00022723"/>
    </source>
</evidence>
<dbReference type="STRING" id="404692.A0A0J6YKE7"/>
<evidence type="ECO:0000313" key="8">
    <source>
        <dbReference type="Proteomes" id="UP000054565"/>
    </source>
</evidence>
<feature type="domain" description="C2H2-type" evidence="6">
    <location>
        <begin position="66"/>
        <end position="94"/>
    </location>
</feature>
<dbReference type="PROSITE" id="PS00028">
    <property type="entry name" value="ZINC_FINGER_C2H2_1"/>
    <property type="match status" value="1"/>
</dbReference>
<reference evidence="8" key="1">
    <citation type="journal article" date="2010" name="Genome Res.">
        <title>Population genomic sequencing of Coccidioides fungi reveals recent hybridization and transposon control.</title>
        <authorList>
            <person name="Neafsey D.E."/>
            <person name="Barker B.M."/>
            <person name="Sharpton T.J."/>
            <person name="Stajich J.E."/>
            <person name="Park D.J."/>
            <person name="Whiston E."/>
            <person name="Hung C.-Y."/>
            <person name="McMahan C."/>
            <person name="White J."/>
            <person name="Sykes S."/>
            <person name="Heiman D."/>
            <person name="Young S."/>
            <person name="Zeng Q."/>
            <person name="Abouelleil A."/>
            <person name="Aftuck L."/>
            <person name="Bessette D."/>
            <person name="Brown A."/>
            <person name="FitzGerald M."/>
            <person name="Lui A."/>
            <person name="Macdonald J.P."/>
            <person name="Priest M."/>
            <person name="Orbach M.J."/>
            <person name="Galgiani J.N."/>
            <person name="Kirkland T.N."/>
            <person name="Cole G.T."/>
            <person name="Birren B.W."/>
            <person name="Henn M.R."/>
            <person name="Taylor J.W."/>
            <person name="Rounsley S.D."/>
        </authorList>
    </citation>
    <scope>NUCLEOTIDE SEQUENCE [LARGE SCALE GENOMIC DNA]</scope>
    <source>
        <strain evidence="8">RMSCC 2394</strain>
    </source>
</reference>
<dbReference type="OrthoDB" id="8117402at2759"/>
<dbReference type="PROSITE" id="PS50157">
    <property type="entry name" value="ZINC_FINGER_C2H2_2"/>
    <property type="match status" value="1"/>
</dbReference>
<evidence type="ECO:0000313" key="7">
    <source>
        <dbReference type="EMBL" id="KMP09106.1"/>
    </source>
</evidence>
<dbReference type="Pfam" id="PF24666">
    <property type="entry name" value="zf-C2H2_fungi_2"/>
    <property type="match status" value="1"/>
</dbReference>
<proteinExistence type="predicted"/>
<evidence type="ECO:0000259" key="6">
    <source>
        <dbReference type="PROSITE" id="PS50157"/>
    </source>
</evidence>
<gene>
    <name evidence="7" type="ORF">CIRG_08787</name>
</gene>
<dbReference type="PANTHER" id="PTHR24379">
    <property type="entry name" value="KRAB AND ZINC FINGER DOMAIN-CONTAINING"/>
    <property type="match status" value="1"/>
</dbReference>
<dbReference type="Proteomes" id="UP000054565">
    <property type="component" value="Unassembled WGS sequence"/>
</dbReference>
<evidence type="ECO:0000256" key="3">
    <source>
        <dbReference type="ARBA" id="ARBA00022771"/>
    </source>
</evidence>
<accession>A0A0J6YKE7</accession>
<keyword evidence="3 5" id="KW-0863">Zinc-finger</keyword>
<organism evidence="7 8">
    <name type="scientific">Coccidioides immitis RMSCC 2394</name>
    <dbReference type="NCBI Taxonomy" id="404692"/>
    <lineage>
        <taxon>Eukaryota</taxon>
        <taxon>Fungi</taxon>
        <taxon>Dikarya</taxon>
        <taxon>Ascomycota</taxon>
        <taxon>Pezizomycotina</taxon>
        <taxon>Eurotiomycetes</taxon>
        <taxon>Eurotiomycetidae</taxon>
        <taxon>Onygenales</taxon>
        <taxon>Onygenaceae</taxon>
        <taxon>Coccidioides</taxon>
    </lineage>
</organism>
<evidence type="ECO:0000256" key="2">
    <source>
        <dbReference type="ARBA" id="ARBA00022737"/>
    </source>
</evidence>
<dbReference type="PANTHER" id="PTHR24379:SF121">
    <property type="entry name" value="C2H2-TYPE DOMAIN-CONTAINING PROTEIN"/>
    <property type="match status" value="1"/>
</dbReference>
<dbReference type="GO" id="GO:0008270">
    <property type="term" value="F:zinc ion binding"/>
    <property type="evidence" value="ECO:0007669"/>
    <property type="project" value="UniProtKB-KW"/>
</dbReference>
<dbReference type="Gene3D" id="3.30.160.60">
    <property type="entry name" value="Classic Zinc Finger"/>
    <property type="match status" value="1"/>
</dbReference>
<evidence type="ECO:0000256" key="5">
    <source>
        <dbReference type="PROSITE-ProRule" id="PRU00042"/>
    </source>
</evidence>
<dbReference type="AlphaFoldDB" id="A0A0J6YKE7"/>
<dbReference type="InterPro" id="IPR013087">
    <property type="entry name" value="Znf_C2H2_type"/>
</dbReference>
<keyword evidence="1" id="KW-0479">Metal-binding</keyword>
<protein>
    <recommendedName>
        <fullName evidence="6">C2H2-type domain-containing protein</fullName>
    </recommendedName>
</protein>
<dbReference type="SMART" id="SM00355">
    <property type="entry name" value="ZnF_C2H2"/>
    <property type="match status" value="5"/>
</dbReference>